<dbReference type="GO" id="GO:0031593">
    <property type="term" value="F:polyubiquitin modification-dependent protein binding"/>
    <property type="evidence" value="ECO:0007669"/>
    <property type="project" value="TreeGrafter"/>
</dbReference>
<evidence type="ECO:0000256" key="7">
    <source>
        <dbReference type="ARBA" id="ARBA00022490"/>
    </source>
</evidence>
<evidence type="ECO:0000256" key="14">
    <source>
        <dbReference type="ARBA" id="ARBA00022859"/>
    </source>
</evidence>
<dbReference type="InterPro" id="IPR029071">
    <property type="entry name" value="Ubiquitin-like_domsf"/>
</dbReference>
<comment type="subunit">
    <text evidence="22">Component of the BAG6/BAT3 complex, also named BAT3 complex, at least composed of BAG6, UBL4A and GET4/TRC35. Interacts with GET4; the interaction is direct and localizes BAG6 in the cytosol. Interacts with UBL4A; the interaction is direct and required for UBL4A protein stability. Interacts with AIFM1. Interacts with HSPA2. Interacts with CTCFL. Interacts with p300/EP300. Interacts (via ubiquitin-like domain) with RNF126; required for BAG6-dependent ubiquitination of proteins mislocalized to the cytosol. Interacts (via ubiquitin-like domain) with SGTA; SGTA competes with RNF126 by binding the same region of BAG6, thereby promoting deubiquitination of BAG6-target proteins and rescuing them from degradation. Interacts with ricin A chain. Interacts with VCP and AMFR; both form the VCP/p97-AMFR/gp78 complex. Interacts with SYVN1. Interacts with USP13; the interaction is direct and may mediate UBL4A deubiquitination. Interacts with ZFAND2B. Interacts with KPNA2. Interacts with UBQLN4.</text>
</comment>
<dbReference type="SMART" id="SM00213">
    <property type="entry name" value="UBQ"/>
    <property type="match status" value="1"/>
</dbReference>
<dbReference type="GO" id="GO:0006325">
    <property type="term" value="P:chromatin organization"/>
    <property type="evidence" value="ECO:0007669"/>
    <property type="project" value="UniProtKB-KW"/>
</dbReference>
<feature type="region of interest" description="Disordered" evidence="23">
    <location>
        <begin position="1015"/>
        <end position="1091"/>
    </location>
</feature>
<feature type="compositionally biased region" description="Polar residues" evidence="23">
    <location>
        <begin position="616"/>
        <end position="633"/>
    </location>
</feature>
<feature type="compositionally biased region" description="Low complexity" evidence="23">
    <location>
        <begin position="88"/>
        <end position="97"/>
    </location>
</feature>
<evidence type="ECO:0000256" key="22">
    <source>
        <dbReference type="ARBA" id="ARBA00046936"/>
    </source>
</evidence>
<evidence type="ECO:0000313" key="25">
    <source>
        <dbReference type="Proteomes" id="UP000695007"/>
    </source>
</evidence>
<dbReference type="Pfam" id="PF00240">
    <property type="entry name" value="ubiquitin"/>
    <property type="match status" value="1"/>
</dbReference>
<feature type="region of interest" description="Disordered" evidence="23">
    <location>
        <begin position="160"/>
        <end position="199"/>
    </location>
</feature>
<dbReference type="PROSITE" id="PS50053">
    <property type="entry name" value="UBIQUITIN_2"/>
    <property type="match status" value="1"/>
</dbReference>
<evidence type="ECO:0000259" key="24">
    <source>
        <dbReference type="PROSITE" id="PS50053"/>
    </source>
</evidence>
<dbReference type="GO" id="GO:0005576">
    <property type="term" value="C:extracellular region"/>
    <property type="evidence" value="ECO:0007669"/>
    <property type="project" value="UniProtKB-SubCell"/>
</dbReference>
<keyword evidence="15" id="KW-0744">Spermatogenesis</keyword>
<evidence type="ECO:0000256" key="19">
    <source>
        <dbReference type="ARBA" id="ARBA00029739"/>
    </source>
</evidence>
<evidence type="ECO:0000256" key="23">
    <source>
        <dbReference type="SAM" id="MobiDB-lite"/>
    </source>
</evidence>
<dbReference type="GO" id="GO:0071818">
    <property type="term" value="C:BAT3 complex"/>
    <property type="evidence" value="ECO:0007669"/>
    <property type="project" value="TreeGrafter"/>
</dbReference>
<keyword evidence="14" id="KW-0391">Immunity</keyword>
<feature type="compositionally biased region" description="Low complexity" evidence="23">
    <location>
        <begin position="689"/>
        <end position="726"/>
    </location>
</feature>
<gene>
    <name evidence="26" type="primary">LOC105367721</name>
</gene>
<feature type="compositionally biased region" description="Basic and acidic residues" evidence="23">
    <location>
        <begin position="1069"/>
        <end position="1091"/>
    </location>
</feature>
<evidence type="ECO:0000256" key="4">
    <source>
        <dbReference type="ARBA" id="ARBA00004550"/>
    </source>
</evidence>
<evidence type="ECO:0000256" key="13">
    <source>
        <dbReference type="ARBA" id="ARBA00022853"/>
    </source>
</evidence>
<dbReference type="PANTHER" id="PTHR15204">
    <property type="entry name" value="LARGE PROLINE-RICH PROTEIN BAG6"/>
    <property type="match status" value="1"/>
</dbReference>
<feature type="domain" description="Ubiquitin-like" evidence="24">
    <location>
        <begin position="2"/>
        <end position="63"/>
    </location>
</feature>
<feature type="compositionally biased region" description="Low complexity" evidence="23">
    <location>
        <begin position="466"/>
        <end position="475"/>
    </location>
</feature>
<evidence type="ECO:0000256" key="3">
    <source>
        <dbReference type="ARBA" id="ARBA00004514"/>
    </source>
</evidence>
<feature type="region of interest" description="Disordered" evidence="23">
    <location>
        <begin position="678"/>
        <end position="729"/>
    </location>
</feature>
<keyword evidence="6" id="KW-0813">Transport</keyword>
<feature type="region of interest" description="Disordered" evidence="23">
    <location>
        <begin position="72"/>
        <end position="99"/>
    </location>
</feature>
<feature type="compositionally biased region" description="Low complexity" evidence="23">
    <location>
        <begin position="1051"/>
        <end position="1068"/>
    </location>
</feature>
<feature type="compositionally biased region" description="Polar residues" evidence="23">
    <location>
        <begin position="536"/>
        <end position="547"/>
    </location>
</feature>
<dbReference type="GO" id="GO:0006915">
    <property type="term" value="P:apoptotic process"/>
    <property type="evidence" value="ECO:0007669"/>
    <property type="project" value="UniProtKB-KW"/>
</dbReference>
<evidence type="ECO:0000256" key="12">
    <source>
        <dbReference type="ARBA" id="ARBA00022782"/>
    </source>
</evidence>
<dbReference type="InterPro" id="IPR000626">
    <property type="entry name" value="Ubiquitin-like_dom"/>
</dbReference>
<keyword evidence="18" id="KW-0539">Nucleus</keyword>
<feature type="compositionally biased region" description="Low complexity" evidence="23">
    <location>
        <begin position="634"/>
        <end position="648"/>
    </location>
</feature>
<evidence type="ECO:0000256" key="20">
    <source>
        <dbReference type="ARBA" id="ARBA00030033"/>
    </source>
</evidence>
<dbReference type="GO" id="GO:0030154">
    <property type="term" value="P:cell differentiation"/>
    <property type="evidence" value="ECO:0007669"/>
    <property type="project" value="UniProtKB-KW"/>
</dbReference>
<keyword evidence="25" id="KW-1185">Reference proteome</keyword>
<feature type="region of interest" description="Disordered" evidence="23">
    <location>
        <begin position="1234"/>
        <end position="1272"/>
    </location>
</feature>
<evidence type="ECO:0000256" key="10">
    <source>
        <dbReference type="ARBA" id="ARBA00022703"/>
    </source>
</evidence>
<dbReference type="Proteomes" id="UP000695007">
    <property type="component" value="Unplaced"/>
</dbReference>
<feature type="compositionally biased region" description="Basic and acidic residues" evidence="23">
    <location>
        <begin position="281"/>
        <end position="330"/>
    </location>
</feature>
<dbReference type="Pfam" id="PF12057">
    <property type="entry name" value="BAG6"/>
    <property type="match status" value="1"/>
</dbReference>
<dbReference type="PANTHER" id="PTHR15204:SF0">
    <property type="entry name" value="LARGE PROLINE-RICH PROTEIN BAG6"/>
    <property type="match status" value="1"/>
</dbReference>
<dbReference type="KEGG" id="csol:105367721"/>
<protein>
    <recommendedName>
        <fullName evidence="5">Large proline-rich protein BAG6</fullName>
    </recommendedName>
    <alternativeName>
        <fullName evidence="20">BCL2-associated athanogene 6</fullName>
    </alternativeName>
    <alternativeName>
        <fullName evidence="19">HLA-B-associated transcript 3</fullName>
    </alternativeName>
</protein>
<dbReference type="FunFam" id="3.10.20.90:FF:000154">
    <property type="entry name" value="Large proline-rich protein BAG6"/>
    <property type="match status" value="1"/>
</dbReference>
<dbReference type="InterPro" id="IPR021925">
    <property type="entry name" value="BAG6"/>
</dbReference>
<feature type="compositionally biased region" description="Polar residues" evidence="23">
    <location>
        <begin position="1015"/>
        <end position="1033"/>
    </location>
</feature>
<comment type="subcellular location">
    <subcellularLocation>
        <location evidence="3">Cytoplasm</location>
        <location evidence="3">Cytosol</location>
    </subcellularLocation>
    <subcellularLocation>
        <location evidence="2">Nucleus</location>
    </subcellularLocation>
    <subcellularLocation>
        <location evidence="4">Secreted</location>
        <location evidence="4">Extracellular exosome</location>
    </subcellularLocation>
</comment>
<feature type="region of interest" description="Disordered" evidence="23">
    <location>
        <begin position="463"/>
        <end position="520"/>
    </location>
</feature>
<dbReference type="RefSeq" id="XP_011504791.1">
    <property type="nucleotide sequence ID" value="XM_011506489.1"/>
</dbReference>
<dbReference type="PROSITE" id="PS00299">
    <property type="entry name" value="UBIQUITIN_1"/>
    <property type="match status" value="1"/>
</dbReference>
<keyword evidence="9" id="KW-0597">Phosphoprotein</keyword>
<evidence type="ECO:0000256" key="16">
    <source>
        <dbReference type="ARBA" id="ARBA00022990"/>
    </source>
</evidence>
<dbReference type="AlphaFoldDB" id="A0AAJ7E1V9"/>
<dbReference type="GO" id="GO:0005634">
    <property type="term" value="C:nucleus"/>
    <property type="evidence" value="ECO:0007669"/>
    <property type="project" value="UniProtKB-SubCell"/>
</dbReference>
<sequence length="1272" mass="140288">MLEVSVKTLDSQNYFFTCEEDITVRGFKEHIAETVSVPAESQRLIYCGRVLQDDKILNDYDVNGKVIHLVQRAPPQPESRTSNDETQRQNNNNRWRQGMPRLHYQRHLHRNAMYLGTMSVPEEIIEGLPAPQINNSLSNSRLLAAKHMLNKAVQLMNRLDDPSVPLHPSPTENSASETPQQASAPEEEAEQDSNVNSNVNNTRNRMVQAASEIAAAFSAAALINIRLLHDNSEDGGSVTGTVNVIDATRPRQSTQTQIPEPEAEVPQVQRSEPQSAVPERPVPERSEPIRAVPERSRPERAEAGSSEPERSERERSEPESLECERPEPERSNASTSNENQNARRRSTSQVPRPPQMAELLERLVSTQDRLRPYIERYRVLMLTDPTLTPGSGPESVTENQRIVDGVSECLHYLSHACHSLSDIIVDMGQQPPRNLRCRPIIIQHSAILQAGIPIQVESHMNIPTRNATNNNNATDEGNEATRPSSPTSGTSDQTPRSNNTNNRSMPQSINGQQNQPSLLGTLLNLPSNVELSMELSPQSTIDLNSPSAAEGSENEHGQTAGASNFYPMAPPFVLIRDALRTVLSERHSLLDTSGGATISTPTNIPFVTIVGQQTMDIGTPNSGQSTQARSNIGTHPTTSTQTRSTARPHVLHPHPALNVGASMGQSLDFDPFLPCNSHHIRRTPPATVNSTSTSQSNQANQSTASESHSRSQSASQSSNSTRNSSHGPSINLADLAQELLENDGQAFMTGIGLPMTSDELSQVPNSDNAHNSFVGRGPIGGETHISSHSDASLFELLRLRNSLFEFTEQNFLNDLWLFLLRNITFGGITQLSLGQVAPLVNLRQPLREFLEHSFPHVSQTTLQERVVEQIVSLNCPLLQILIQPEEEIANRRVDIPATIEPLLRKFCSDILKLLFNNDVDNDTFAQEAVVLAKKLEEQAFAVFEYLIQYGQIRFGIMSSRFIDTMIRCVPMLFHQSLLRILTTRICDFTSRTSQVSQDEITALLIYQEEPSAPSAQSAVAESVNNSQLNSASASEPHVKLESVSEKPPKLESQQQEQETQSQPMQEQQSKQDVREETKEAKPEPMETELLDDKVVDDPMDLANGEEIPETFPGAENLPADWVPIIARDSVRQRRQVQMQALQGGPIPFSDAYLSGLPSKRRKLIEQQKPQLLVSPVPSGANAIAASLERLVREGIGHTQVGETEGAASAVASAPGVRSAFGQAIKDCLHPERLRTPDFPNAARFPNATKYFADGDKDKKEDTTPTTTSKPSK</sequence>
<evidence type="ECO:0000313" key="26">
    <source>
        <dbReference type="RefSeq" id="XP_011504791.1"/>
    </source>
</evidence>
<evidence type="ECO:0000256" key="18">
    <source>
        <dbReference type="ARBA" id="ARBA00023242"/>
    </source>
</evidence>
<keyword evidence="11" id="KW-0677">Repeat</keyword>
<dbReference type="SUPFAM" id="SSF54236">
    <property type="entry name" value="Ubiquitin-like"/>
    <property type="match status" value="1"/>
</dbReference>
<evidence type="ECO:0000256" key="8">
    <source>
        <dbReference type="ARBA" id="ARBA00022525"/>
    </source>
</evidence>
<dbReference type="CDD" id="cd01809">
    <property type="entry name" value="Ubl_BAG6"/>
    <property type="match status" value="1"/>
</dbReference>
<proteinExistence type="predicted"/>
<reference evidence="26" key="1">
    <citation type="submission" date="2025-08" db="UniProtKB">
        <authorList>
            <consortium name="RefSeq"/>
        </authorList>
    </citation>
    <scope>IDENTIFICATION</scope>
</reference>
<dbReference type="GeneID" id="105367721"/>
<feature type="region of interest" description="Disordered" evidence="23">
    <location>
        <begin position="231"/>
        <end position="355"/>
    </location>
</feature>
<keyword evidence="13" id="KW-0156">Chromatin regulator</keyword>
<keyword evidence="10" id="KW-0053">Apoptosis</keyword>
<evidence type="ECO:0000256" key="17">
    <source>
        <dbReference type="ARBA" id="ARBA00023186"/>
    </source>
</evidence>
<dbReference type="InterPro" id="IPR019954">
    <property type="entry name" value="Ubiquitin_CS"/>
</dbReference>
<dbReference type="Gene3D" id="3.10.20.90">
    <property type="entry name" value="Phosphatidylinositol 3-kinase Catalytic Subunit, Chain A, domain 1"/>
    <property type="match status" value="1"/>
</dbReference>
<evidence type="ECO:0000256" key="9">
    <source>
        <dbReference type="ARBA" id="ARBA00022553"/>
    </source>
</evidence>
<dbReference type="GO" id="GO:0036503">
    <property type="term" value="P:ERAD pathway"/>
    <property type="evidence" value="ECO:0007669"/>
    <property type="project" value="TreeGrafter"/>
</dbReference>
<keyword evidence="7" id="KW-0963">Cytoplasm</keyword>
<evidence type="ECO:0000256" key="5">
    <source>
        <dbReference type="ARBA" id="ARBA00021614"/>
    </source>
</evidence>
<feature type="region of interest" description="Disordered" evidence="23">
    <location>
        <begin position="536"/>
        <end position="562"/>
    </location>
</feature>
<feature type="compositionally biased region" description="Low complexity" evidence="23">
    <location>
        <begin position="1263"/>
        <end position="1272"/>
    </location>
</feature>
<evidence type="ECO:0000256" key="15">
    <source>
        <dbReference type="ARBA" id="ARBA00022871"/>
    </source>
</evidence>
<feature type="compositionally biased region" description="Basic and acidic residues" evidence="23">
    <location>
        <begin position="1252"/>
        <end position="1262"/>
    </location>
</feature>
<evidence type="ECO:0000256" key="2">
    <source>
        <dbReference type="ARBA" id="ARBA00004123"/>
    </source>
</evidence>
<dbReference type="GO" id="GO:0007283">
    <property type="term" value="P:spermatogenesis"/>
    <property type="evidence" value="ECO:0007669"/>
    <property type="project" value="UniProtKB-KW"/>
</dbReference>
<evidence type="ECO:0000256" key="21">
    <source>
        <dbReference type="ARBA" id="ARBA00046003"/>
    </source>
</evidence>
<dbReference type="GO" id="GO:0051787">
    <property type="term" value="F:misfolded protein binding"/>
    <property type="evidence" value="ECO:0007669"/>
    <property type="project" value="TreeGrafter"/>
</dbReference>
<keyword evidence="8" id="KW-0964">Secreted</keyword>
<evidence type="ECO:0000256" key="1">
    <source>
        <dbReference type="ARBA" id="ARBA00002067"/>
    </source>
</evidence>
<comment type="function">
    <text evidence="21">Involved in DNA damage-induced apoptosis: following DNA damage, accumulates in the nucleus and forms a complex with p300/EP300, enhancing p300/EP300-mediated p53/TP53 acetylation leading to increase p53/TP53 transcriptional activity. When nuclear, may also act as a component of some chromatin regulator complex that regulates histone 3 'Lys-4' dimethylation (H3K4me2).</text>
</comment>
<comment type="function">
    <text evidence="1">Released extracellularly via exosomes, it is a ligand of the natural killer/NK cells receptor NCR3 and stimulates NK cells cytotoxicity. It may thereby trigger NK cells cytotoxicity against neighboring tumor cells and immature myeloid dendritic cells (DC).</text>
</comment>
<evidence type="ECO:0000256" key="6">
    <source>
        <dbReference type="ARBA" id="ARBA00022448"/>
    </source>
</evidence>
<name>A0AAJ7E1V9_9HYME</name>
<feature type="region of interest" description="Disordered" evidence="23">
    <location>
        <begin position="616"/>
        <end position="659"/>
    </location>
</feature>
<keyword evidence="17" id="KW-0143">Chaperone</keyword>
<evidence type="ECO:0000256" key="11">
    <source>
        <dbReference type="ARBA" id="ARBA00022737"/>
    </source>
</evidence>
<keyword evidence="16" id="KW-0007">Acetylation</keyword>
<keyword evidence="12" id="KW-0221">Differentiation</keyword>
<accession>A0AAJ7E1V9</accession>
<dbReference type="GO" id="GO:0002376">
    <property type="term" value="P:immune system process"/>
    <property type="evidence" value="ECO:0007669"/>
    <property type="project" value="UniProtKB-KW"/>
</dbReference>
<organism evidence="25 26">
    <name type="scientific">Ceratosolen solmsi marchali</name>
    <dbReference type="NCBI Taxonomy" id="326594"/>
    <lineage>
        <taxon>Eukaryota</taxon>
        <taxon>Metazoa</taxon>
        <taxon>Ecdysozoa</taxon>
        <taxon>Arthropoda</taxon>
        <taxon>Hexapoda</taxon>
        <taxon>Insecta</taxon>
        <taxon>Pterygota</taxon>
        <taxon>Neoptera</taxon>
        <taxon>Endopterygota</taxon>
        <taxon>Hymenoptera</taxon>
        <taxon>Apocrita</taxon>
        <taxon>Proctotrupomorpha</taxon>
        <taxon>Chalcidoidea</taxon>
        <taxon>Agaonidae</taxon>
        <taxon>Agaoninae</taxon>
        <taxon>Ceratosolen</taxon>
    </lineage>
</organism>
<feature type="compositionally biased region" description="Polar residues" evidence="23">
    <location>
        <begin position="482"/>
        <end position="520"/>
    </location>
</feature>
<feature type="compositionally biased region" description="Basic and acidic residues" evidence="23">
    <location>
        <begin position="1036"/>
        <end position="1049"/>
    </location>
</feature>